<dbReference type="SMART" id="SM00881">
    <property type="entry name" value="CoA_binding"/>
    <property type="match status" value="1"/>
</dbReference>
<dbReference type="PROSITE" id="PS51186">
    <property type="entry name" value="GNAT"/>
    <property type="match status" value="1"/>
</dbReference>
<dbReference type="Gene3D" id="3.30.470.20">
    <property type="entry name" value="ATP-grasp fold, B domain"/>
    <property type="match status" value="1"/>
</dbReference>
<dbReference type="Proteomes" id="UP000675747">
    <property type="component" value="Unassembled WGS sequence"/>
</dbReference>
<dbReference type="InterPro" id="IPR036291">
    <property type="entry name" value="NAD(P)-bd_dom_sf"/>
</dbReference>
<organism evidence="5 6">
    <name type="scientific">Coralloluteibacterium stylophorae</name>
    <dbReference type="NCBI Taxonomy" id="1776034"/>
    <lineage>
        <taxon>Bacteria</taxon>
        <taxon>Pseudomonadati</taxon>
        <taxon>Pseudomonadota</taxon>
        <taxon>Gammaproteobacteria</taxon>
        <taxon>Lysobacterales</taxon>
        <taxon>Lysobacteraceae</taxon>
        <taxon>Coralloluteibacterium</taxon>
    </lineage>
</organism>
<dbReference type="Gene3D" id="3.30.1490.20">
    <property type="entry name" value="ATP-grasp fold, A domain"/>
    <property type="match status" value="1"/>
</dbReference>
<dbReference type="CDD" id="cd04301">
    <property type="entry name" value="NAT_SF"/>
    <property type="match status" value="1"/>
</dbReference>
<accession>A0AAP2G2R6</accession>
<gene>
    <name evidence="5" type="ORF">KB893_016145</name>
</gene>
<dbReference type="PANTHER" id="PTHR43334:SF1">
    <property type="entry name" value="3-HYDROXYPROPIONATE--COA LIGASE [ADP-FORMING]"/>
    <property type="match status" value="1"/>
</dbReference>
<dbReference type="InterPro" id="IPR016102">
    <property type="entry name" value="Succinyl-CoA_synth-like"/>
</dbReference>
<dbReference type="InterPro" id="IPR003781">
    <property type="entry name" value="CoA-bd"/>
</dbReference>
<evidence type="ECO:0000256" key="3">
    <source>
        <dbReference type="ARBA" id="ARBA00022840"/>
    </source>
</evidence>
<evidence type="ECO:0000313" key="5">
    <source>
        <dbReference type="EMBL" id="MBS7458673.1"/>
    </source>
</evidence>
<dbReference type="GO" id="GO:0043758">
    <property type="term" value="F:acetate-CoA ligase (ADP-forming) activity"/>
    <property type="evidence" value="ECO:0007669"/>
    <property type="project" value="InterPro"/>
</dbReference>
<sequence length="904" mass="96355">MHRTGLDALFRPRAIAVCGGSPRERSLGRVIAENLRVAGFAGTLSVVTPRHEEIDGHATVRRLRDLDHVPDLVVVTVPPRHVEQVIEDAGRAGVTVAVVITAGLGHGPGSVRERIATTARRHGLRLVGPNCLGVLSPRHRVNASFAASPAQPGDLALLAQSGAIVTATVEWANARRIGFSGIVSLGDMADVDLGELLDHFATDPGTRAILLYMESVGDARRFLSAARAAARAKPVIVVKAGRHAAGARAAASHTGALAGRDAVYDAAIRRAGLLRVNDLEELFAAANTLSHLRPIDGQRLAILTNGGGVGILAIDRLLDLGGVAADLSDAATAALDAALPPTWSRGNPVDIGGDADIERYLAAIDILYDDPANDGLFVIHTPTALVSPVELAERVAEHVDARRRAQREPKPVLACWLGEMPDTRAPFDAFDLPSYRTLTGAVRGFVHLVRYRQAIEQLMATPPSLPEEFDADTGRARALVADAAARGEEWLDPAAVQALLGCYGIPMPPVHLAATPEAAAAHAEALFTRHAALAVKIHSPDIQHKSDVDGVVLGLDSVDAVHAAAAAILARAAARRPDARLPGVLVQPMHSRPQARELIAGLADDEVFGPVVLFGAGGIAVEVVDDTALALPPLHMGLAHDLIGRTRVAKLLGAFRGRPAADLDAVALVLVKLAQLSAEIPEVRELDINPLLADADGVLALDARVRIDPGTPPSPDATNPRFAIKPYPKALEGDLALRGGMRVHTRAVRPDDEERLRRFFERIDPHDIRQRYFAPVKHFSRTFIARLTQIDYARVIVIIAVDDADEVLGIAQIHADPESAAGDAREGEYAILLRSDLKGMGLGWALMQRLIAQARRAGLARITGQVLRENDNMLAMCRHLGFDIRNDPDDIGVALVSLPIERPD</sequence>
<comment type="caution">
    <text evidence="5">The sequence shown here is derived from an EMBL/GenBank/DDBJ whole genome shotgun (WGS) entry which is preliminary data.</text>
</comment>
<dbReference type="Gene3D" id="3.40.50.720">
    <property type="entry name" value="NAD(P)-binding Rossmann-like Domain"/>
    <property type="match status" value="1"/>
</dbReference>
<dbReference type="InterPro" id="IPR013815">
    <property type="entry name" value="ATP_grasp_subdomain_1"/>
</dbReference>
<dbReference type="RefSeq" id="WP_213173891.1">
    <property type="nucleotide sequence ID" value="NZ_JAGQFT020000013.1"/>
</dbReference>
<name>A0AAP2G2R6_9GAMM</name>
<dbReference type="InterPro" id="IPR043938">
    <property type="entry name" value="Ligase_CoA_dom"/>
</dbReference>
<dbReference type="Pfam" id="PF13549">
    <property type="entry name" value="ATP-grasp_5"/>
    <property type="match status" value="1"/>
</dbReference>
<evidence type="ECO:0000313" key="6">
    <source>
        <dbReference type="Proteomes" id="UP000675747"/>
    </source>
</evidence>
<dbReference type="InterPro" id="IPR016181">
    <property type="entry name" value="Acyl_CoA_acyltransferase"/>
</dbReference>
<dbReference type="SUPFAM" id="SSF52210">
    <property type="entry name" value="Succinyl-CoA synthetase domains"/>
    <property type="match status" value="2"/>
</dbReference>
<reference evidence="5 6" key="1">
    <citation type="journal article" date="2021" name="Microbiol. Resour. Announc.">
        <title>Draft Genome Sequence of Coralloluteibacterium stylophorae LMG 29479T.</title>
        <authorList>
            <person name="Karlyshev A.V."/>
            <person name="Kudryashova E.B."/>
            <person name="Ariskina E.V."/>
            <person name="Conroy A.P."/>
            <person name="Abidueva E.Y."/>
        </authorList>
    </citation>
    <scope>NUCLEOTIDE SEQUENCE [LARGE SCALE GENOMIC DNA]</scope>
    <source>
        <strain evidence="5 6">LMG 29479</strain>
    </source>
</reference>
<dbReference type="Pfam" id="PF19045">
    <property type="entry name" value="Ligase_CoA_2"/>
    <property type="match status" value="1"/>
</dbReference>
<proteinExistence type="predicted"/>
<dbReference type="GO" id="GO:0016747">
    <property type="term" value="F:acyltransferase activity, transferring groups other than amino-acyl groups"/>
    <property type="evidence" value="ECO:0007669"/>
    <property type="project" value="InterPro"/>
</dbReference>
<dbReference type="Gene3D" id="3.40.630.30">
    <property type="match status" value="1"/>
</dbReference>
<feature type="domain" description="N-acetyltransferase" evidence="4">
    <location>
        <begin position="743"/>
        <end position="904"/>
    </location>
</feature>
<evidence type="ECO:0000256" key="1">
    <source>
        <dbReference type="ARBA" id="ARBA00022598"/>
    </source>
</evidence>
<evidence type="ECO:0000259" key="4">
    <source>
        <dbReference type="PROSITE" id="PS51186"/>
    </source>
</evidence>
<dbReference type="Pfam" id="PF13380">
    <property type="entry name" value="CoA_binding_2"/>
    <property type="match status" value="1"/>
</dbReference>
<keyword evidence="3" id="KW-0067">ATP-binding</keyword>
<dbReference type="AlphaFoldDB" id="A0AAP2G2R6"/>
<dbReference type="SUPFAM" id="SSF56059">
    <property type="entry name" value="Glutathione synthetase ATP-binding domain-like"/>
    <property type="match status" value="1"/>
</dbReference>
<keyword evidence="6" id="KW-1185">Reference proteome</keyword>
<evidence type="ECO:0000256" key="2">
    <source>
        <dbReference type="ARBA" id="ARBA00022741"/>
    </source>
</evidence>
<keyword evidence="1 5" id="KW-0436">Ligase</keyword>
<dbReference type="InterPro" id="IPR051538">
    <property type="entry name" value="Acyl-CoA_Synth/Transferase"/>
</dbReference>
<protein>
    <submittedName>
        <fullName evidence="5">Bifunctional acetate--CoA ligase family protein/GNAT family N-acetyltransferase</fullName>
    </submittedName>
</protein>
<dbReference type="PANTHER" id="PTHR43334">
    <property type="entry name" value="ACETATE--COA LIGASE [ADP-FORMING]"/>
    <property type="match status" value="1"/>
</dbReference>
<dbReference type="SUPFAM" id="SSF55729">
    <property type="entry name" value="Acyl-CoA N-acyltransferases (Nat)"/>
    <property type="match status" value="1"/>
</dbReference>
<keyword evidence="2" id="KW-0547">Nucleotide-binding</keyword>
<dbReference type="GO" id="GO:0005524">
    <property type="term" value="F:ATP binding"/>
    <property type="evidence" value="ECO:0007669"/>
    <property type="project" value="UniProtKB-KW"/>
</dbReference>
<dbReference type="SUPFAM" id="SSF51735">
    <property type="entry name" value="NAD(P)-binding Rossmann-fold domains"/>
    <property type="match status" value="1"/>
</dbReference>
<dbReference type="EMBL" id="JAGQFT020000013">
    <property type="protein sequence ID" value="MBS7458673.1"/>
    <property type="molecule type" value="Genomic_DNA"/>
</dbReference>
<dbReference type="InterPro" id="IPR032875">
    <property type="entry name" value="Succ_CoA_lig_flav_dom"/>
</dbReference>
<dbReference type="InterPro" id="IPR000182">
    <property type="entry name" value="GNAT_dom"/>
</dbReference>
<dbReference type="Pfam" id="PF13607">
    <property type="entry name" value="Succ_CoA_lig"/>
    <property type="match status" value="1"/>
</dbReference>
<dbReference type="Pfam" id="PF00583">
    <property type="entry name" value="Acetyltransf_1"/>
    <property type="match status" value="1"/>
</dbReference>
<dbReference type="Gene3D" id="3.40.50.261">
    <property type="entry name" value="Succinyl-CoA synthetase domains"/>
    <property type="match status" value="2"/>
</dbReference>